<dbReference type="InterPro" id="IPR053853">
    <property type="entry name" value="FitA-like_RHH"/>
</dbReference>
<protein>
    <recommendedName>
        <fullName evidence="1">Antitoxin FitA-like ribbon-helix-helix domain-containing protein</fullName>
    </recommendedName>
</protein>
<evidence type="ECO:0000313" key="2">
    <source>
        <dbReference type="EMBL" id="MCO6051143.1"/>
    </source>
</evidence>
<dbReference type="EMBL" id="JAMXQS010000007">
    <property type="protein sequence ID" value="MCO6051143.1"/>
    <property type="molecule type" value="Genomic_DNA"/>
</dbReference>
<dbReference type="Proteomes" id="UP001205906">
    <property type="component" value="Unassembled WGS sequence"/>
</dbReference>
<comment type="caution">
    <text evidence="2">The sequence shown here is derived from an EMBL/GenBank/DDBJ whole genome shotgun (WGS) entry which is preliminary data.</text>
</comment>
<dbReference type="InterPro" id="IPR010985">
    <property type="entry name" value="Ribbon_hlx_hlx"/>
</dbReference>
<evidence type="ECO:0000313" key="3">
    <source>
        <dbReference type="Proteomes" id="UP001205906"/>
    </source>
</evidence>
<dbReference type="SUPFAM" id="SSF47598">
    <property type="entry name" value="Ribbon-helix-helix"/>
    <property type="match status" value="1"/>
</dbReference>
<proteinExistence type="predicted"/>
<sequence>METLTIPDLDEQTFSSLQEQAQRDGKSVEQEAADLIRQGLRRKAWDPVALVAEAKRIQAMTPKGVKQTDSALLLREDRDR</sequence>
<organism evidence="2 3">
    <name type="scientific">Mesorhizobium liriopis</name>
    <dbReference type="NCBI Taxonomy" id="2953882"/>
    <lineage>
        <taxon>Bacteria</taxon>
        <taxon>Pseudomonadati</taxon>
        <taxon>Pseudomonadota</taxon>
        <taxon>Alphaproteobacteria</taxon>
        <taxon>Hyphomicrobiales</taxon>
        <taxon>Phyllobacteriaceae</taxon>
        <taxon>Mesorhizobium</taxon>
    </lineage>
</organism>
<reference evidence="2 3" key="1">
    <citation type="submission" date="2022-06" db="EMBL/GenBank/DDBJ databases">
        <title>Mesorhizobium sp. strain RP14 Genome sequencing and assembly.</title>
        <authorList>
            <person name="Kim I."/>
        </authorList>
    </citation>
    <scope>NUCLEOTIDE SEQUENCE [LARGE SCALE GENOMIC DNA]</scope>
    <source>
        <strain evidence="3">RP14(2022)</strain>
    </source>
</reference>
<feature type="domain" description="Antitoxin FitA-like ribbon-helix-helix" evidence="1">
    <location>
        <begin position="3"/>
        <end position="38"/>
    </location>
</feature>
<name>A0ABT1C9I4_9HYPH</name>
<keyword evidence="3" id="KW-1185">Reference proteome</keyword>
<dbReference type="Pfam" id="PF22513">
    <property type="entry name" value="FitA-like_RHH"/>
    <property type="match status" value="1"/>
</dbReference>
<dbReference type="RefSeq" id="WP_252820413.1">
    <property type="nucleotide sequence ID" value="NZ_JAMXQS010000007.1"/>
</dbReference>
<gene>
    <name evidence="2" type="ORF">NGM99_15265</name>
</gene>
<evidence type="ECO:0000259" key="1">
    <source>
        <dbReference type="Pfam" id="PF22513"/>
    </source>
</evidence>
<accession>A0ABT1C9I4</accession>